<comment type="function">
    <text evidence="2">One of several proteins that assist in the late maturation steps of the functional core of the 30S ribosomal subunit. Associates with free 30S ribosomal subunits (but not with 30S subunits that are part of 70S ribosomes or polysomes). Required for efficient processing of 16S rRNA. May interact with the 5'-terminal helix region of 16S rRNA.</text>
</comment>
<reference evidence="3" key="1">
    <citation type="submission" date="2020-10" db="EMBL/GenBank/DDBJ databases">
        <authorList>
            <person name="Gilroy R."/>
        </authorList>
    </citation>
    <scope>NUCLEOTIDE SEQUENCE</scope>
    <source>
        <strain evidence="3">4509</strain>
    </source>
</reference>
<dbReference type="InterPro" id="IPR000238">
    <property type="entry name" value="RbfA"/>
</dbReference>
<dbReference type="InterPro" id="IPR023799">
    <property type="entry name" value="RbfA_dom_sf"/>
</dbReference>
<proteinExistence type="inferred from homology"/>
<dbReference type="Pfam" id="PF02033">
    <property type="entry name" value="RBFA"/>
    <property type="match status" value="1"/>
</dbReference>
<dbReference type="HAMAP" id="MF_00003">
    <property type="entry name" value="RbfA"/>
    <property type="match status" value="1"/>
</dbReference>
<comment type="subcellular location">
    <subcellularLocation>
        <location evidence="2">Cytoplasm</location>
    </subcellularLocation>
</comment>
<dbReference type="Proteomes" id="UP000824082">
    <property type="component" value="Unassembled WGS sequence"/>
</dbReference>
<dbReference type="InterPro" id="IPR015946">
    <property type="entry name" value="KH_dom-like_a/b"/>
</dbReference>
<dbReference type="PANTHER" id="PTHR33515">
    <property type="entry name" value="RIBOSOME-BINDING FACTOR A, CHLOROPLASTIC-RELATED"/>
    <property type="match status" value="1"/>
</dbReference>
<evidence type="ECO:0000256" key="1">
    <source>
        <dbReference type="ARBA" id="ARBA00022517"/>
    </source>
</evidence>
<protein>
    <recommendedName>
        <fullName evidence="2">Ribosome-binding factor A</fullName>
    </recommendedName>
</protein>
<accession>A0A9D1LKH8</accession>
<dbReference type="InterPro" id="IPR020053">
    <property type="entry name" value="Ribosome-bd_factorA_CS"/>
</dbReference>
<evidence type="ECO:0000313" key="3">
    <source>
        <dbReference type="EMBL" id="HIU42071.1"/>
    </source>
</evidence>
<evidence type="ECO:0000313" key="4">
    <source>
        <dbReference type="Proteomes" id="UP000824082"/>
    </source>
</evidence>
<gene>
    <name evidence="2 3" type="primary">rbfA</name>
    <name evidence="3" type="ORF">IAD19_05910</name>
</gene>
<comment type="caution">
    <text evidence="3">The sequence shown here is derived from an EMBL/GenBank/DDBJ whole genome shotgun (WGS) entry which is preliminary data.</text>
</comment>
<dbReference type="GO" id="GO:0005829">
    <property type="term" value="C:cytosol"/>
    <property type="evidence" value="ECO:0007669"/>
    <property type="project" value="TreeGrafter"/>
</dbReference>
<keyword evidence="1 2" id="KW-0690">Ribosome biogenesis</keyword>
<comment type="similarity">
    <text evidence="2">Belongs to the RbfA family.</text>
</comment>
<organism evidence="3 4">
    <name type="scientific">Candidatus Egerieicola faecale</name>
    <dbReference type="NCBI Taxonomy" id="2840774"/>
    <lineage>
        <taxon>Bacteria</taxon>
        <taxon>Bacillati</taxon>
        <taxon>Bacillota</taxon>
        <taxon>Clostridia</taxon>
        <taxon>Eubacteriales</taxon>
        <taxon>Oscillospiraceae</taxon>
        <taxon>Oscillospiraceae incertae sedis</taxon>
        <taxon>Candidatus Egerieicola</taxon>
    </lineage>
</organism>
<dbReference type="GO" id="GO:0030490">
    <property type="term" value="P:maturation of SSU-rRNA"/>
    <property type="evidence" value="ECO:0007669"/>
    <property type="project" value="UniProtKB-UniRule"/>
</dbReference>
<reference evidence="3" key="2">
    <citation type="journal article" date="2021" name="PeerJ">
        <title>Extensive microbial diversity within the chicken gut microbiome revealed by metagenomics and culture.</title>
        <authorList>
            <person name="Gilroy R."/>
            <person name="Ravi A."/>
            <person name="Getino M."/>
            <person name="Pursley I."/>
            <person name="Horton D.L."/>
            <person name="Alikhan N.F."/>
            <person name="Baker D."/>
            <person name="Gharbi K."/>
            <person name="Hall N."/>
            <person name="Watson M."/>
            <person name="Adriaenssens E.M."/>
            <person name="Foster-Nyarko E."/>
            <person name="Jarju S."/>
            <person name="Secka A."/>
            <person name="Antonio M."/>
            <person name="Oren A."/>
            <person name="Chaudhuri R.R."/>
            <person name="La Ragione R."/>
            <person name="Hildebrand F."/>
            <person name="Pallen M.J."/>
        </authorList>
    </citation>
    <scope>NUCLEOTIDE SEQUENCE</scope>
    <source>
        <strain evidence="3">4509</strain>
    </source>
</reference>
<comment type="subunit">
    <text evidence="2">Monomer. Binds 30S ribosomal subunits, but not 50S ribosomal subunits or 70S ribosomes.</text>
</comment>
<sequence>MAGFKMGRLTEDMKRELSALIRELKDPRIDPMLSVVKVQLANDLSHCKVYVSTIQGMEQTKTSVKGLISASGYLKRQMGQRLHLRKVPELTFIADDSIAYGSHIIQMMEELEQKEGENHDSSL</sequence>
<keyword evidence="2" id="KW-0963">Cytoplasm</keyword>
<dbReference type="AlphaFoldDB" id="A0A9D1LKH8"/>
<dbReference type="EMBL" id="DVMX01000114">
    <property type="protein sequence ID" value="HIU42071.1"/>
    <property type="molecule type" value="Genomic_DNA"/>
</dbReference>
<name>A0A9D1LKH8_9FIRM</name>
<dbReference type="SUPFAM" id="SSF89919">
    <property type="entry name" value="Ribosome-binding factor A, RbfA"/>
    <property type="match status" value="1"/>
</dbReference>
<dbReference type="GO" id="GO:0043024">
    <property type="term" value="F:ribosomal small subunit binding"/>
    <property type="evidence" value="ECO:0007669"/>
    <property type="project" value="TreeGrafter"/>
</dbReference>
<evidence type="ECO:0000256" key="2">
    <source>
        <dbReference type="HAMAP-Rule" id="MF_00003"/>
    </source>
</evidence>
<dbReference type="NCBIfam" id="TIGR00082">
    <property type="entry name" value="rbfA"/>
    <property type="match status" value="1"/>
</dbReference>
<dbReference type="Gene3D" id="3.30.300.20">
    <property type="match status" value="1"/>
</dbReference>
<dbReference type="PANTHER" id="PTHR33515:SF1">
    <property type="entry name" value="RIBOSOME-BINDING FACTOR A, CHLOROPLASTIC-RELATED"/>
    <property type="match status" value="1"/>
</dbReference>
<dbReference type="PROSITE" id="PS01319">
    <property type="entry name" value="RBFA"/>
    <property type="match status" value="1"/>
</dbReference>